<dbReference type="GO" id="GO:0000178">
    <property type="term" value="C:exosome (RNase complex)"/>
    <property type="evidence" value="ECO:0007669"/>
    <property type="project" value="TreeGrafter"/>
</dbReference>
<dbReference type="Proteomes" id="UP001058974">
    <property type="component" value="Chromosome 6"/>
</dbReference>
<dbReference type="EMBL" id="JAMSHJ010000006">
    <property type="protein sequence ID" value="KAI5393705.1"/>
    <property type="molecule type" value="Genomic_DNA"/>
</dbReference>
<organism evidence="3 4">
    <name type="scientific">Pisum sativum</name>
    <name type="common">Garden pea</name>
    <name type="synonym">Lathyrus oleraceus</name>
    <dbReference type="NCBI Taxonomy" id="3888"/>
    <lineage>
        <taxon>Eukaryota</taxon>
        <taxon>Viridiplantae</taxon>
        <taxon>Streptophyta</taxon>
        <taxon>Embryophyta</taxon>
        <taxon>Tracheophyta</taxon>
        <taxon>Spermatophyta</taxon>
        <taxon>Magnoliopsida</taxon>
        <taxon>eudicotyledons</taxon>
        <taxon>Gunneridae</taxon>
        <taxon>Pentapetalae</taxon>
        <taxon>rosids</taxon>
        <taxon>fabids</taxon>
        <taxon>Fabales</taxon>
        <taxon>Fabaceae</taxon>
        <taxon>Papilionoideae</taxon>
        <taxon>50 kb inversion clade</taxon>
        <taxon>NPAAA clade</taxon>
        <taxon>Hologalegina</taxon>
        <taxon>IRL clade</taxon>
        <taxon>Fabeae</taxon>
        <taxon>Lathyrus</taxon>
    </lineage>
</organism>
<comment type="caution">
    <text evidence="3">The sequence shown here is derived from an EMBL/GenBank/DDBJ whole genome shotgun (WGS) entry which is preliminary data.</text>
</comment>
<comment type="similarity">
    <text evidence="1">Belongs to the C1D family.</text>
</comment>
<dbReference type="PANTHER" id="PTHR15341">
    <property type="entry name" value="SUN-COR STEROID HORMONE RECEPTOR CO-REPRESSOR"/>
    <property type="match status" value="1"/>
</dbReference>
<dbReference type="PANTHER" id="PTHR15341:SF5">
    <property type="entry name" value="NUCLEAR NUCLEIC ACID-BINDING PROTEIN C1D"/>
    <property type="match status" value="1"/>
</dbReference>
<dbReference type="GO" id="GO:0000460">
    <property type="term" value="P:maturation of 5.8S rRNA"/>
    <property type="evidence" value="ECO:0007669"/>
    <property type="project" value="TreeGrafter"/>
</dbReference>
<name>A0A9D4W0X4_PEA</name>
<evidence type="ECO:0000256" key="1">
    <source>
        <dbReference type="RuleBase" id="RU368003"/>
    </source>
</evidence>
<keyword evidence="1" id="KW-0694">RNA-binding</keyword>
<gene>
    <name evidence="3" type="ORF">KIW84_060720</name>
</gene>
<dbReference type="GO" id="GO:0005730">
    <property type="term" value="C:nucleolus"/>
    <property type="evidence" value="ECO:0007669"/>
    <property type="project" value="UniProtKB-SubCell"/>
</dbReference>
<sequence>MVKPNEVEGVAVPESTIELLNRTLYDIEQLEPQLPQFLSLSDPDYLSQLPLLRRAQSLISLAKLTSTLFSLKLKCRGINPNDHPFKFELDRVSVCQNRLERLPNFSEDFDTLFVEHSVSLPHFVSFILNFMCLKKNWLFQAAEWQDMVEENLNYHEQTGQKRKYPSSEEQPDQYDSKEFLEKSTGELLDGGNSGSSIIKKSIIVDLSDDDDDDDDDDEVIAP</sequence>
<accession>A0A9D4W0X4</accession>
<dbReference type="Gramene" id="Psat06G0072000-T1">
    <property type="protein sequence ID" value="KAI5393705.1"/>
    <property type="gene ID" value="KIW84_060720"/>
</dbReference>
<keyword evidence="4" id="KW-1185">Reference proteome</keyword>
<keyword evidence="1" id="KW-0238">DNA-binding</keyword>
<dbReference type="GO" id="GO:0003723">
    <property type="term" value="F:RNA binding"/>
    <property type="evidence" value="ECO:0007669"/>
    <property type="project" value="UniProtKB-UniRule"/>
</dbReference>
<dbReference type="GO" id="GO:0003677">
    <property type="term" value="F:DNA binding"/>
    <property type="evidence" value="ECO:0007669"/>
    <property type="project" value="UniProtKB-KW"/>
</dbReference>
<dbReference type="InterPro" id="IPR011082">
    <property type="entry name" value="Exosome-assoc_fac/DNA_repair"/>
</dbReference>
<keyword evidence="1" id="KW-0698">rRNA processing</keyword>
<dbReference type="GO" id="GO:0010468">
    <property type="term" value="P:regulation of gene expression"/>
    <property type="evidence" value="ECO:0007669"/>
    <property type="project" value="TreeGrafter"/>
</dbReference>
<comment type="subcellular location">
    <subcellularLocation>
        <location evidence="1">Cytoplasm</location>
    </subcellularLocation>
    <subcellularLocation>
        <location evidence="1">Nucleus</location>
        <location evidence="1">Nucleolus</location>
    </subcellularLocation>
    <subcellularLocation>
        <location evidence="1">Nucleus</location>
    </subcellularLocation>
</comment>
<keyword evidence="1" id="KW-0539">Nucleus</keyword>
<reference evidence="3 4" key="1">
    <citation type="journal article" date="2022" name="Nat. Genet.">
        <title>Improved pea reference genome and pan-genome highlight genomic features and evolutionary characteristics.</title>
        <authorList>
            <person name="Yang T."/>
            <person name="Liu R."/>
            <person name="Luo Y."/>
            <person name="Hu S."/>
            <person name="Wang D."/>
            <person name="Wang C."/>
            <person name="Pandey M.K."/>
            <person name="Ge S."/>
            <person name="Xu Q."/>
            <person name="Li N."/>
            <person name="Li G."/>
            <person name="Huang Y."/>
            <person name="Saxena R.K."/>
            <person name="Ji Y."/>
            <person name="Li M."/>
            <person name="Yan X."/>
            <person name="He Y."/>
            <person name="Liu Y."/>
            <person name="Wang X."/>
            <person name="Xiang C."/>
            <person name="Varshney R.K."/>
            <person name="Ding H."/>
            <person name="Gao S."/>
            <person name="Zong X."/>
        </authorList>
    </citation>
    <scope>NUCLEOTIDE SEQUENCE [LARGE SCALE GENOMIC DNA]</scope>
    <source>
        <strain evidence="3 4">cv. Zhongwan 6</strain>
    </source>
</reference>
<comment type="subunit">
    <text evidence="1">Monomer and homodimer.</text>
</comment>
<evidence type="ECO:0000313" key="3">
    <source>
        <dbReference type="EMBL" id="KAI5393705.1"/>
    </source>
</evidence>
<feature type="compositionally biased region" description="Basic and acidic residues" evidence="2">
    <location>
        <begin position="174"/>
        <end position="184"/>
    </location>
</feature>
<evidence type="ECO:0000313" key="4">
    <source>
        <dbReference type="Proteomes" id="UP001058974"/>
    </source>
</evidence>
<dbReference type="AlphaFoldDB" id="A0A9D4W0X4"/>
<evidence type="ECO:0000256" key="2">
    <source>
        <dbReference type="SAM" id="MobiDB-lite"/>
    </source>
</evidence>
<protein>
    <recommendedName>
        <fullName evidence="1">Nuclear nucleic acid-binding protein C1D</fullName>
    </recommendedName>
</protein>
<feature type="region of interest" description="Disordered" evidence="2">
    <location>
        <begin position="156"/>
        <end position="195"/>
    </location>
</feature>
<comment type="function">
    <text evidence="1">Plays a role in the recruitment of the exosome to pre-rRNA to mediate the 3'-5' end processing of the 5.8S rRNA.</text>
</comment>
<proteinExistence type="inferred from homology"/>
<dbReference type="GO" id="GO:0005737">
    <property type="term" value="C:cytoplasm"/>
    <property type="evidence" value="ECO:0007669"/>
    <property type="project" value="UniProtKB-SubCell"/>
</dbReference>
<keyword evidence="1" id="KW-0963">Cytoplasm</keyword>